<dbReference type="Proteomes" id="UP000023152">
    <property type="component" value="Unassembled WGS sequence"/>
</dbReference>
<proteinExistence type="predicted"/>
<gene>
    <name evidence="1" type="ORF">RFI_09697</name>
</gene>
<comment type="caution">
    <text evidence="1">The sequence shown here is derived from an EMBL/GenBank/DDBJ whole genome shotgun (WGS) entry which is preliminary data.</text>
</comment>
<organism evidence="1 2">
    <name type="scientific">Reticulomyxa filosa</name>
    <dbReference type="NCBI Taxonomy" id="46433"/>
    <lineage>
        <taxon>Eukaryota</taxon>
        <taxon>Sar</taxon>
        <taxon>Rhizaria</taxon>
        <taxon>Retaria</taxon>
        <taxon>Foraminifera</taxon>
        <taxon>Monothalamids</taxon>
        <taxon>Reticulomyxidae</taxon>
        <taxon>Reticulomyxa</taxon>
    </lineage>
</organism>
<protein>
    <submittedName>
        <fullName evidence="1">Uncharacterized protein</fullName>
    </submittedName>
</protein>
<dbReference type="EMBL" id="ASPP01007256">
    <property type="protein sequence ID" value="ETO27435.1"/>
    <property type="molecule type" value="Genomic_DNA"/>
</dbReference>
<dbReference type="OrthoDB" id="9990006at2759"/>
<sequence length="685" mass="81056">MLKNKQWKEYEIAFDYEHRRIVLLDAKTRKYGITKKKLNVWSLQVGNPKKQSLEFNVHIQWYNHSSKRDITTCTKWCGIILNHTWHFRTFGILARDRFSNCCAEFNSFHVLWKHKTHRMHKEPFNPYAIDFRQAIQCLQEKFNERAQFRYGANELLWFECELDHCKPPIPSTLDDAASLHDLYKHLLYYPRIQVYWKINGYCMVPYQHTIGINKDINASTSIDLDALLLVANKKPNFNPLLYQCDIQKFKLIQGNLHSIGSSSKDKLKKLLHEIIQNGYLCDLITSQNTQQQQRGAKQRTQGDIIIKQQLHFNKTNADELILNEQVLVILKKVKQLYNSHVHERMGYPLQLHEICALLLYCEISCNIEFSYDQIRFNHHKWKYLDMYLFQAIHMLHSHERREESNKSLYCGLAGVKLKSIAEIKLGYFVGHVGTCDDLKAAEIFRTDHGCILHFHPSMRRANEIFSCDTSWISPHKHGRKVLFARWPIEMDESQKAHSLWNANIEKEDEYTQTILLTWTKYDQFIQQAIQIRAIWSHSIDLNLIYVVLKGIQGNMDQKNTMLFAFDEWRKQDSNQMEYKQSRTEFLQRRCSNPHINLFCMYLFKIGALTRTAVKQAAIWTINDGLPFVDNDKNTKFHFFHSAIDLNFLLTFSFDVPFCYSTVILFYSDIQFNFVFNLFNVSMLCD</sequence>
<evidence type="ECO:0000313" key="1">
    <source>
        <dbReference type="EMBL" id="ETO27435.1"/>
    </source>
</evidence>
<accession>X6NMG4</accession>
<dbReference type="AlphaFoldDB" id="X6NMG4"/>
<keyword evidence="2" id="KW-1185">Reference proteome</keyword>
<evidence type="ECO:0000313" key="2">
    <source>
        <dbReference type="Proteomes" id="UP000023152"/>
    </source>
</evidence>
<reference evidence="1 2" key="1">
    <citation type="journal article" date="2013" name="Curr. Biol.">
        <title>The Genome of the Foraminiferan Reticulomyxa filosa.</title>
        <authorList>
            <person name="Glockner G."/>
            <person name="Hulsmann N."/>
            <person name="Schleicher M."/>
            <person name="Noegel A.A."/>
            <person name="Eichinger L."/>
            <person name="Gallinger C."/>
            <person name="Pawlowski J."/>
            <person name="Sierra R."/>
            <person name="Euteneuer U."/>
            <person name="Pillet L."/>
            <person name="Moustafa A."/>
            <person name="Platzer M."/>
            <person name="Groth M."/>
            <person name="Szafranski K."/>
            <person name="Schliwa M."/>
        </authorList>
    </citation>
    <scope>NUCLEOTIDE SEQUENCE [LARGE SCALE GENOMIC DNA]</scope>
</reference>
<name>X6NMG4_RETFI</name>